<protein>
    <recommendedName>
        <fullName evidence="4">DUF1631 domain-containing protein</fullName>
    </recommendedName>
</protein>
<sequence length="723" mass="78808">MTITLQETPTLGARDPSLLLAGLQQISLEQLVPALDAALRRVDDYLFDRSTAGSESAELTALRDLRRARAQVAQRFEQALIEGFRRASGAAPTVKTGAVELSLVDESALEQQLADEQMIDGLTRLHAAALKRLDARLASLLERPAITPADNPISPASLASAMRSAVSGTELSASVHIALFKFFERELGNALKGLYDRANERLAAAGILPRLDPVVPIAPPAPAPQHSDVAAGAVASDSMQDTSPAPADQTLFSSLVGLLQSWRTRVTGGPMTQAGPEVPRLRDVEVMSVLSLMQNEPPRSLDQAIGDGRQSLAEQLRNEVLSNARRLGLGGERVHLSNHDEDALDLVGMLFDVLLDDRDFEPEVRRKIGRLLVPYVKVAVKDRRMFLYKGHPARRLLNAVAEACEGNHGDGPQERELLDRVDTTIDRLVTEFNEDTAIFETLETELRAFMDQHRKRVELAEKRAAESQRGRERLEQARVEASVDLLNCRGDRRLPPALDDFVTHYVGHHLTQVILREGKDSPRYGDALRAVAGLLAAYDMAELGVPLERQPALDRAVLQTIMASSGCIGDSADSALVTMQRTLEQLVIGDEVSASAAQLPERPAQPVAVTPPEPLLSVVDATAALDYDPAMAERMRALEVGTWLQLTSETGRTEPAKVSWISPISARLLFVNRRGIRLLVASAEELAALAKLGRVQLREGDTVFDNAMHQVLGRLKKEAEAVA</sequence>
<reference evidence="2 3" key="1">
    <citation type="submission" date="2023-07" db="EMBL/GenBank/DDBJ databases">
        <title>Sorghum-associated microbial communities from plants grown in Nebraska, USA.</title>
        <authorList>
            <person name="Schachtman D."/>
        </authorList>
    </citation>
    <scope>NUCLEOTIDE SEQUENCE [LARGE SCALE GENOMIC DNA]</scope>
    <source>
        <strain evidence="2 3">BE198</strain>
    </source>
</reference>
<evidence type="ECO:0000256" key="1">
    <source>
        <dbReference type="SAM" id="Coils"/>
    </source>
</evidence>
<keyword evidence="3" id="KW-1185">Reference proteome</keyword>
<evidence type="ECO:0000313" key="3">
    <source>
        <dbReference type="Proteomes" id="UP001251524"/>
    </source>
</evidence>
<evidence type="ECO:0000313" key="2">
    <source>
        <dbReference type="EMBL" id="MDR7134578.1"/>
    </source>
</evidence>
<dbReference type="Proteomes" id="UP001251524">
    <property type="component" value="Unassembled WGS sequence"/>
</dbReference>
<name>A0ABU1WAE0_9GAMM</name>
<comment type="caution">
    <text evidence="2">The sequence shown here is derived from an EMBL/GenBank/DDBJ whole genome shotgun (WGS) entry which is preliminary data.</text>
</comment>
<feature type="coiled-coil region" evidence="1">
    <location>
        <begin position="450"/>
        <end position="477"/>
    </location>
</feature>
<dbReference type="Pfam" id="PF07793">
    <property type="entry name" value="DUF1631"/>
    <property type="match status" value="1"/>
</dbReference>
<keyword evidence="1" id="KW-0175">Coiled coil</keyword>
<organism evidence="2 3">
    <name type="scientific">Lysobacter niastensis</name>
    <dbReference type="NCBI Taxonomy" id="380629"/>
    <lineage>
        <taxon>Bacteria</taxon>
        <taxon>Pseudomonadati</taxon>
        <taxon>Pseudomonadota</taxon>
        <taxon>Gammaproteobacteria</taxon>
        <taxon>Lysobacterales</taxon>
        <taxon>Lysobacteraceae</taxon>
        <taxon>Lysobacter</taxon>
    </lineage>
</organism>
<evidence type="ECO:0008006" key="4">
    <source>
        <dbReference type="Google" id="ProtNLM"/>
    </source>
</evidence>
<proteinExistence type="predicted"/>
<gene>
    <name evidence="2" type="ORF">J2X06_001762</name>
</gene>
<dbReference type="EMBL" id="JAVDVY010000001">
    <property type="protein sequence ID" value="MDR7134578.1"/>
    <property type="molecule type" value="Genomic_DNA"/>
</dbReference>
<accession>A0ABU1WAE0</accession>
<dbReference type="RefSeq" id="WP_310060980.1">
    <property type="nucleotide sequence ID" value="NZ_JAVDVY010000001.1"/>
</dbReference>
<dbReference type="InterPro" id="IPR012434">
    <property type="entry name" value="DUF1631"/>
</dbReference>